<evidence type="ECO:0000256" key="14">
    <source>
        <dbReference type="ARBA" id="ARBA00023018"/>
    </source>
</evidence>
<dbReference type="InterPro" id="IPR050122">
    <property type="entry name" value="RTK"/>
</dbReference>
<dbReference type="InterPro" id="IPR020067">
    <property type="entry name" value="Frizzled_dom"/>
</dbReference>
<dbReference type="Pfam" id="PF01392">
    <property type="entry name" value="Fz"/>
    <property type="match status" value="1"/>
</dbReference>
<dbReference type="InterPro" id="IPR036790">
    <property type="entry name" value="Frizzled_dom_sf"/>
</dbReference>
<evidence type="ECO:0000256" key="19">
    <source>
        <dbReference type="ARBA" id="ARBA00023180"/>
    </source>
</evidence>
<keyword evidence="11" id="KW-0418">Kinase</keyword>
<keyword evidence="25" id="KW-0460">Magnesium</keyword>
<dbReference type="InterPro" id="IPR007110">
    <property type="entry name" value="Ig-like_dom"/>
</dbReference>
<dbReference type="GO" id="GO:0004714">
    <property type="term" value="F:transmembrane receptor protein tyrosine kinase activity"/>
    <property type="evidence" value="ECO:0007669"/>
    <property type="project" value="UniProtKB-EC"/>
</dbReference>
<evidence type="ECO:0000313" key="34">
    <source>
        <dbReference type="EMBL" id="TRY70450.1"/>
    </source>
</evidence>
<dbReference type="InterPro" id="IPR036179">
    <property type="entry name" value="Ig-like_dom_sf"/>
</dbReference>
<comment type="caution">
    <text evidence="26">Lacks conserved residue(s) required for the propagation of feature annotation.</text>
</comment>
<keyword evidence="3" id="KW-0217">Developmental protein</keyword>
<gene>
    <name evidence="34" type="ORF">TCAL_02383</name>
</gene>
<dbReference type="Gene3D" id="3.30.200.20">
    <property type="entry name" value="Phosphorylase Kinase, domain 1"/>
    <property type="match status" value="1"/>
</dbReference>
<dbReference type="InterPro" id="IPR008266">
    <property type="entry name" value="Tyr_kinase_AS"/>
</dbReference>
<dbReference type="PANTHER" id="PTHR24416">
    <property type="entry name" value="TYROSINE-PROTEIN KINASE RECEPTOR"/>
    <property type="match status" value="1"/>
</dbReference>
<evidence type="ECO:0000256" key="23">
    <source>
        <dbReference type="PIRSR" id="PIRSR000615-1"/>
    </source>
</evidence>
<dbReference type="InterPro" id="IPR003599">
    <property type="entry name" value="Ig_sub"/>
</dbReference>
<keyword evidence="20" id="KW-0393">Immunoglobulin domain</keyword>
<evidence type="ECO:0000256" key="27">
    <source>
        <dbReference type="PROSITE-ProRule" id="PRU10141"/>
    </source>
</evidence>
<dbReference type="PROSITE" id="PS00107">
    <property type="entry name" value="PROTEIN_KINASE_ATP"/>
    <property type="match status" value="1"/>
</dbReference>
<evidence type="ECO:0000259" key="32">
    <source>
        <dbReference type="PROSITE" id="PS50070"/>
    </source>
</evidence>
<dbReference type="SMART" id="SM00409">
    <property type="entry name" value="IG"/>
    <property type="match status" value="2"/>
</dbReference>
<feature type="domain" description="Ig-like" evidence="33">
    <location>
        <begin position="69"/>
        <end position="155"/>
    </location>
</feature>
<dbReference type="EMBL" id="VCGU01000009">
    <property type="protein sequence ID" value="TRY70450.1"/>
    <property type="molecule type" value="Genomic_DNA"/>
</dbReference>
<keyword evidence="10 24" id="KW-0547">Nucleotide-binding</keyword>
<keyword evidence="16" id="KW-0829">Tyrosine-protein kinase</keyword>
<keyword evidence="12 24" id="KW-0067">ATP-binding</keyword>
<evidence type="ECO:0000256" key="5">
    <source>
        <dbReference type="ARBA" id="ARBA00022553"/>
    </source>
</evidence>
<dbReference type="FunFam" id="2.60.40.10:FF:000032">
    <property type="entry name" value="palladin isoform X1"/>
    <property type="match status" value="1"/>
</dbReference>
<evidence type="ECO:0000256" key="28">
    <source>
        <dbReference type="SAM" id="Phobius"/>
    </source>
</evidence>
<dbReference type="PANTHER" id="PTHR24416:SF317">
    <property type="entry name" value="MUSCLE, SKELETAL RECEPTOR TYROSINE-PROTEIN KINASE"/>
    <property type="match status" value="1"/>
</dbReference>
<keyword evidence="35" id="KW-1185">Reference proteome</keyword>
<proteinExistence type="predicted"/>
<sequence>MFPVIFLVVFFSLVSDSNQVDTDVTISVPSESIRSSMDLNEVPLNIIDQDIQDPFDETIAAEGQEAIPPQIVEGPENTFAFLHKRVELICKAVGNPAPKIVWHSKKDRNLLRVAHNYRIHKNGSLIFRSVEKSDESKYGCVAKNSAGKDESGFVQLNVDAKVEIVKCPDVVREKYGTPIDLQCAAIGDPPPLITWLKEGSPVVKGNDEFKPFSYYSRSVLRINVTEMANYTCYAINQMDGGRQSSDQRSFMVYVESGNDGSDFEKDYSQGYCAPYSGKLCRKFLQGRGLVWFHVSQDNSGGWLNEQIAQNLWNEVIENLLEPCKSAAENLLCKYAFPDCVLHEGNAVGLPLCQEDCIAIRNHYCFNDWTMIEDNKKRKVFIKSRGHFRLPECEKLPKHNNSTKTCTKSSITNMRWDLTSSTCVKGNGQFYQGNANQTKDGLDCQTWFTNDPHPQTIPEGIFPEMHNAKNKCRNPGGSEPHPWCYTSDPTIRWQFCEIPQCDNVTTTTLAPPDDLFNYAIEFEIFGNEFILQEFMSPTFLILAGAVALTFLFILILMTLICIRICCQSKPGYTTPAGQESEIDLDKLPQNQTYHNTEAQLNPKLEKLEFPRNDIIYLRDIGQGAFGRVFQGKAPGLIAGEEFTMVAVKMLKEEASDDLQRDFEKEASLLAEFEHPNIVKLLGVCAIGRPMCLLFEFMAKGDLNSYLRASSPANYIVRSGSNASSSFNDAKITHIEQINIIKQVCNGMVYLSDRKFVHRDLASRNCLMDNLGSVKIADFGLSQKIYLQDYYRGDESDQIPVRWMPLESIIHNKYTVESDVWAFGILLWEIFSYALQPYYGLSHEEVIKFLKEGNVLHCPENTPKSAYRVMLSCWHSKPANRPSFRALLKELETIERELILIQKHYRSQKSILSVDSGRNTPQSPKSFV</sequence>
<feature type="binding site" evidence="24">
    <location>
        <begin position="620"/>
        <end position="627"/>
    </location>
    <ligand>
        <name>ATP</name>
        <dbReference type="ChEBI" id="CHEBI:30616"/>
    </ligand>
</feature>
<evidence type="ECO:0000256" key="8">
    <source>
        <dbReference type="ARBA" id="ARBA00022692"/>
    </source>
</evidence>
<evidence type="ECO:0000256" key="4">
    <source>
        <dbReference type="ARBA" id="ARBA00022475"/>
    </source>
</evidence>
<keyword evidence="15 28" id="KW-0472">Membrane</keyword>
<evidence type="ECO:0000256" key="17">
    <source>
        <dbReference type="ARBA" id="ARBA00023157"/>
    </source>
</evidence>
<evidence type="ECO:0000256" key="24">
    <source>
        <dbReference type="PIRSR" id="PIRSR000615-2"/>
    </source>
</evidence>
<keyword evidence="9 29" id="KW-0732">Signal</keyword>
<dbReference type="Pfam" id="PF13927">
    <property type="entry name" value="Ig_3"/>
    <property type="match status" value="1"/>
</dbReference>
<keyword evidence="19" id="KW-0325">Glycoprotein</keyword>
<dbReference type="PROSITE" id="PS50011">
    <property type="entry name" value="PROTEIN_KINASE_DOM"/>
    <property type="match status" value="1"/>
</dbReference>
<evidence type="ECO:0000256" key="1">
    <source>
        <dbReference type="ARBA" id="ARBA00004251"/>
    </source>
</evidence>
<dbReference type="Pfam" id="PF07679">
    <property type="entry name" value="I-set"/>
    <property type="match status" value="1"/>
</dbReference>
<dbReference type="SMART" id="SM00219">
    <property type="entry name" value="TyrKc"/>
    <property type="match status" value="1"/>
</dbReference>
<dbReference type="InterPro" id="IPR001245">
    <property type="entry name" value="Ser-Thr/Tyr_kinase_cat_dom"/>
</dbReference>
<dbReference type="InterPro" id="IPR003598">
    <property type="entry name" value="Ig_sub2"/>
</dbReference>
<dbReference type="InterPro" id="IPR013098">
    <property type="entry name" value="Ig_I-set"/>
</dbReference>
<dbReference type="FunFam" id="1.10.510.10:FF:000554">
    <property type="entry name" value="Predicted protein"/>
    <property type="match status" value="1"/>
</dbReference>
<organism evidence="34 35">
    <name type="scientific">Tigriopus californicus</name>
    <name type="common">Marine copepod</name>
    <dbReference type="NCBI Taxonomy" id="6832"/>
    <lineage>
        <taxon>Eukaryota</taxon>
        <taxon>Metazoa</taxon>
        <taxon>Ecdysozoa</taxon>
        <taxon>Arthropoda</taxon>
        <taxon>Crustacea</taxon>
        <taxon>Multicrustacea</taxon>
        <taxon>Hexanauplia</taxon>
        <taxon>Copepoda</taxon>
        <taxon>Harpacticoida</taxon>
        <taxon>Harpacticidae</taxon>
        <taxon>Tigriopus</taxon>
    </lineage>
</organism>
<dbReference type="SMART" id="SM00130">
    <property type="entry name" value="KR"/>
    <property type="match status" value="1"/>
</dbReference>
<evidence type="ECO:0000259" key="33">
    <source>
        <dbReference type="PROSITE" id="PS50835"/>
    </source>
</evidence>
<feature type="active site" description="Proton acceptor" evidence="23">
    <location>
        <position position="758"/>
    </location>
</feature>
<feature type="signal peptide" evidence="29">
    <location>
        <begin position="1"/>
        <end position="19"/>
    </location>
</feature>
<keyword evidence="7" id="KW-0808">Transferase</keyword>
<dbReference type="PROSITE" id="PS50070">
    <property type="entry name" value="KRINGLE_2"/>
    <property type="match status" value="1"/>
</dbReference>
<protein>
    <recommendedName>
        <fullName evidence="2">receptor protein-tyrosine kinase</fullName>
        <ecNumber evidence="2">2.7.10.1</ecNumber>
    </recommendedName>
</protein>
<evidence type="ECO:0000256" key="18">
    <source>
        <dbReference type="ARBA" id="ARBA00023170"/>
    </source>
</evidence>
<accession>A0A553NYE6</accession>
<name>A0A553NYE6_TIGCA</name>
<dbReference type="InterPro" id="IPR038178">
    <property type="entry name" value="Kringle_sf"/>
</dbReference>
<evidence type="ECO:0000256" key="12">
    <source>
        <dbReference type="ARBA" id="ARBA00022840"/>
    </source>
</evidence>
<dbReference type="GO" id="GO:0046872">
    <property type="term" value="F:metal ion binding"/>
    <property type="evidence" value="ECO:0007669"/>
    <property type="project" value="UniProtKB-KW"/>
</dbReference>
<dbReference type="GO" id="GO:0005524">
    <property type="term" value="F:ATP binding"/>
    <property type="evidence" value="ECO:0007669"/>
    <property type="project" value="UniProtKB-UniRule"/>
</dbReference>
<dbReference type="InterPro" id="IPR013783">
    <property type="entry name" value="Ig-like_fold"/>
</dbReference>
<evidence type="ECO:0000313" key="35">
    <source>
        <dbReference type="Proteomes" id="UP000318571"/>
    </source>
</evidence>
<dbReference type="SMART" id="SM00408">
    <property type="entry name" value="IGc2"/>
    <property type="match status" value="2"/>
</dbReference>
<feature type="binding site" evidence="25">
    <location>
        <position position="592"/>
    </location>
    <ligand>
        <name>Mg(2+)</name>
        <dbReference type="ChEBI" id="CHEBI:18420"/>
    </ligand>
</feature>
<evidence type="ECO:0000256" key="21">
    <source>
        <dbReference type="ARBA" id="ARBA00034103"/>
    </source>
</evidence>
<dbReference type="Gene3D" id="2.40.20.10">
    <property type="entry name" value="Plasminogen Kringle 4"/>
    <property type="match status" value="1"/>
</dbReference>
<evidence type="ECO:0000256" key="16">
    <source>
        <dbReference type="ARBA" id="ARBA00023137"/>
    </source>
</evidence>
<dbReference type="GO" id="GO:0007169">
    <property type="term" value="P:cell surface receptor protein tyrosine kinase signaling pathway"/>
    <property type="evidence" value="ECO:0007669"/>
    <property type="project" value="TreeGrafter"/>
</dbReference>
<dbReference type="InterPro" id="IPR017441">
    <property type="entry name" value="Protein_kinase_ATP_BS"/>
</dbReference>
<dbReference type="Gene3D" id="1.10.2000.10">
    <property type="entry name" value="Frizzled cysteine-rich domain"/>
    <property type="match status" value="1"/>
</dbReference>
<dbReference type="PROSITE" id="PS50835">
    <property type="entry name" value="IG_LIKE"/>
    <property type="match status" value="2"/>
</dbReference>
<dbReference type="SUPFAM" id="SSF48726">
    <property type="entry name" value="Immunoglobulin"/>
    <property type="match status" value="2"/>
</dbReference>
<dbReference type="AlphaFoldDB" id="A0A553NYE6"/>
<feature type="domain" description="Protein kinase" evidence="30">
    <location>
        <begin position="613"/>
        <end position="892"/>
    </location>
</feature>
<dbReference type="SUPFAM" id="SSF56112">
    <property type="entry name" value="Protein kinase-like (PK-like)"/>
    <property type="match status" value="1"/>
</dbReference>
<feature type="transmembrane region" description="Helical" evidence="28">
    <location>
        <begin position="538"/>
        <end position="561"/>
    </location>
</feature>
<keyword evidence="14" id="KW-0770">Synapse</keyword>
<evidence type="ECO:0000259" key="31">
    <source>
        <dbReference type="PROSITE" id="PS50038"/>
    </source>
</evidence>
<feature type="binding site" evidence="24">
    <location>
        <position position="762"/>
    </location>
    <ligand>
        <name>ATP</name>
        <dbReference type="ChEBI" id="CHEBI:30616"/>
    </ligand>
</feature>
<evidence type="ECO:0000256" key="15">
    <source>
        <dbReference type="ARBA" id="ARBA00023136"/>
    </source>
</evidence>
<dbReference type="Pfam" id="PF07714">
    <property type="entry name" value="PK_Tyr_Ser-Thr"/>
    <property type="match status" value="1"/>
</dbReference>
<dbReference type="Gene3D" id="2.60.40.10">
    <property type="entry name" value="Immunoglobulins"/>
    <property type="match status" value="2"/>
</dbReference>
<dbReference type="PRINTS" id="PR00018">
    <property type="entry name" value="KRINGLE"/>
</dbReference>
<evidence type="ECO:0000256" key="11">
    <source>
        <dbReference type="ARBA" id="ARBA00022777"/>
    </source>
</evidence>
<keyword evidence="25" id="KW-0479">Metal-binding</keyword>
<evidence type="ECO:0000256" key="7">
    <source>
        <dbReference type="ARBA" id="ARBA00022679"/>
    </source>
</evidence>
<dbReference type="Proteomes" id="UP000318571">
    <property type="component" value="Chromosome 9"/>
</dbReference>
<feature type="binding site" evidence="24">
    <location>
        <begin position="694"/>
        <end position="700"/>
    </location>
    <ligand>
        <name>ATP</name>
        <dbReference type="ChEBI" id="CHEBI:30616"/>
    </ligand>
</feature>
<keyword evidence="8 28" id="KW-0812">Transmembrane</keyword>
<evidence type="ECO:0000256" key="2">
    <source>
        <dbReference type="ARBA" id="ARBA00011902"/>
    </source>
</evidence>
<feature type="binding site" evidence="24 27">
    <location>
        <position position="647"/>
    </location>
    <ligand>
        <name>ATP</name>
        <dbReference type="ChEBI" id="CHEBI:30616"/>
    </ligand>
</feature>
<dbReference type="OMA" id="SECKAML"/>
<keyword evidence="18" id="KW-0675">Receptor</keyword>
<evidence type="ECO:0000256" key="25">
    <source>
        <dbReference type="PIRSR" id="PIRSR000615-3"/>
    </source>
</evidence>
<feature type="binding site" evidence="25">
    <location>
        <position position="776"/>
    </location>
    <ligand>
        <name>Mg(2+)</name>
        <dbReference type="ChEBI" id="CHEBI:18420"/>
    </ligand>
</feature>
<dbReference type="SUPFAM" id="SSF57440">
    <property type="entry name" value="Kringle-like"/>
    <property type="match status" value="1"/>
</dbReference>
<dbReference type="Gene3D" id="1.10.510.10">
    <property type="entry name" value="Transferase(Phosphotransferase) domain 1"/>
    <property type="match status" value="1"/>
</dbReference>
<feature type="binding site" evidence="25">
    <location>
        <position position="763"/>
    </location>
    <ligand>
        <name>Mg(2+)</name>
        <dbReference type="ChEBI" id="CHEBI:18420"/>
    </ligand>
</feature>
<dbReference type="STRING" id="6832.A0A553NYE6"/>
<evidence type="ECO:0000256" key="20">
    <source>
        <dbReference type="ARBA" id="ARBA00023319"/>
    </source>
</evidence>
<dbReference type="FunFam" id="1.10.2000.10:FF:000009">
    <property type="entry name" value="Muscle, skeletal, receptor tyrosine kinase"/>
    <property type="match status" value="1"/>
</dbReference>
<evidence type="ECO:0000259" key="30">
    <source>
        <dbReference type="PROSITE" id="PS50011"/>
    </source>
</evidence>
<dbReference type="Pfam" id="PF00051">
    <property type="entry name" value="Kringle"/>
    <property type="match status" value="1"/>
</dbReference>
<evidence type="ECO:0000256" key="6">
    <source>
        <dbReference type="ARBA" id="ARBA00022572"/>
    </source>
</evidence>
<dbReference type="PROSITE" id="PS00109">
    <property type="entry name" value="PROTEIN_KINASE_TYR"/>
    <property type="match status" value="1"/>
</dbReference>
<dbReference type="InterPro" id="IPR000719">
    <property type="entry name" value="Prot_kinase_dom"/>
</dbReference>
<feature type="chain" id="PRO_5021711983" description="receptor protein-tyrosine kinase" evidence="29">
    <location>
        <begin position="20"/>
        <end position="926"/>
    </location>
</feature>
<feature type="domain" description="Kringle" evidence="32">
    <location>
        <begin position="421"/>
        <end position="500"/>
    </location>
</feature>
<evidence type="ECO:0000256" key="9">
    <source>
        <dbReference type="ARBA" id="ARBA00022729"/>
    </source>
</evidence>
<evidence type="ECO:0000256" key="3">
    <source>
        <dbReference type="ARBA" id="ARBA00022473"/>
    </source>
</evidence>
<comment type="subcellular location">
    <subcellularLocation>
        <location evidence="1">Cell membrane</location>
        <topology evidence="1">Single-pass type I membrane protein</topology>
    </subcellularLocation>
    <subcellularLocation>
        <location evidence="21">Synapse</location>
    </subcellularLocation>
</comment>
<keyword evidence="17" id="KW-1015">Disulfide bond</keyword>
<feature type="domain" description="Ig-like" evidence="33">
    <location>
        <begin position="176"/>
        <end position="249"/>
    </location>
</feature>
<dbReference type="CDD" id="cd00108">
    <property type="entry name" value="KR"/>
    <property type="match status" value="1"/>
</dbReference>
<dbReference type="PRINTS" id="PR00109">
    <property type="entry name" value="TYRKINASE"/>
</dbReference>
<dbReference type="GO" id="GO:0045202">
    <property type="term" value="C:synapse"/>
    <property type="evidence" value="ECO:0007669"/>
    <property type="project" value="UniProtKB-SubCell"/>
</dbReference>
<dbReference type="PROSITE" id="PS50038">
    <property type="entry name" value="FZ"/>
    <property type="match status" value="1"/>
</dbReference>
<dbReference type="CDD" id="cd00096">
    <property type="entry name" value="Ig"/>
    <property type="match status" value="1"/>
</dbReference>
<evidence type="ECO:0000256" key="13">
    <source>
        <dbReference type="ARBA" id="ARBA00022989"/>
    </source>
</evidence>
<reference evidence="34 35" key="1">
    <citation type="journal article" date="2018" name="Nat. Ecol. Evol.">
        <title>Genomic signatures of mitonuclear coevolution across populations of Tigriopus californicus.</title>
        <authorList>
            <person name="Barreto F.S."/>
            <person name="Watson E.T."/>
            <person name="Lima T.G."/>
            <person name="Willett C.S."/>
            <person name="Edmands S."/>
            <person name="Li W."/>
            <person name="Burton R.S."/>
        </authorList>
    </citation>
    <scope>NUCLEOTIDE SEQUENCE [LARGE SCALE GENOMIC DNA]</scope>
    <source>
        <strain evidence="34 35">San Diego</strain>
    </source>
</reference>
<dbReference type="InterPro" id="IPR000001">
    <property type="entry name" value="Kringle"/>
</dbReference>
<keyword evidence="6 26" id="KW-0420">Kringle</keyword>
<keyword evidence="5" id="KW-0597">Phosphoprotein</keyword>
<dbReference type="EC" id="2.7.10.1" evidence="2"/>
<keyword evidence="13 28" id="KW-1133">Transmembrane helix</keyword>
<evidence type="ECO:0000256" key="22">
    <source>
        <dbReference type="ARBA" id="ARBA00051243"/>
    </source>
</evidence>
<dbReference type="GO" id="GO:0017147">
    <property type="term" value="F:Wnt-protein binding"/>
    <property type="evidence" value="ECO:0007669"/>
    <property type="project" value="TreeGrafter"/>
</dbReference>
<evidence type="ECO:0000256" key="29">
    <source>
        <dbReference type="SAM" id="SignalP"/>
    </source>
</evidence>
<dbReference type="GO" id="GO:0005886">
    <property type="term" value="C:plasma membrane"/>
    <property type="evidence" value="ECO:0007669"/>
    <property type="project" value="UniProtKB-SubCell"/>
</dbReference>
<comment type="catalytic activity">
    <reaction evidence="22">
        <text>L-tyrosyl-[protein] + ATP = O-phospho-L-tyrosyl-[protein] + ADP + H(+)</text>
        <dbReference type="Rhea" id="RHEA:10596"/>
        <dbReference type="Rhea" id="RHEA-COMP:10136"/>
        <dbReference type="Rhea" id="RHEA-COMP:20101"/>
        <dbReference type="ChEBI" id="CHEBI:15378"/>
        <dbReference type="ChEBI" id="CHEBI:30616"/>
        <dbReference type="ChEBI" id="CHEBI:46858"/>
        <dbReference type="ChEBI" id="CHEBI:61978"/>
        <dbReference type="ChEBI" id="CHEBI:456216"/>
        <dbReference type="EC" id="2.7.10.1"/>
    </reaction>
</comment>
<evidence type="ECO:0000256" key="10">
    <source>
        <dbReference type="ARBA" id="ARBA00022741"/>
    </source>
</evidence>
<dbReference type="PIRSF" id="PIRSF000615">
    <property type="entry name" value="TyrPK_CSF1-R"/>
    <property type="match status" value="1"/>
</dbReference>
<dbReference type="InterPro" id="IPR013806">
    <property type="entry name" value="Kringle-like"/>
</dbReference>
<evidence type="ECO:0000256" key="26">
    <source>
        <dbReference type="PROSITE-ProRule" id="PRU00121"/>
    </source>
</evidence>
<dbReference type="GO" id="GO:0043235">
    <property type="term" value="C:receptor complex"/>
    <property type="evidence" value="ECO:0007669"/>
    <property type="project" value="TreeGrafter"/>
</dbReference>
<dbReference type="InterPro" id="IPR020635">
    <property type="entry name" value="Tyr_kinase_cat_dom"/>
</dbReference>
<dbReference type="FunFam" id="3.30.200.20:FF:000159">
    <property type="entry name" value="muscle, skeletal receptor tyrosine-protein kinase"/>
    <property type="match status" value="1"/>
</dbReference>
<feature type="domain" description="FZ" evidence="31">
    <location>
        <begin position="267"/>
        <end position="408"/>
    </location>
</feature>
<keyword evidence="4" id="KW-1003">Cell membrane</keyword>
<comment type="caution">
    <text evidence="34">The sequence shown here is derived from an EMBL/GenBank/DDBJ whole genome shotgun (WGS) entry which is preliminary data.</text>
</comment>
<dbReference type="InterPro" id="IPR011009">
    <property type="entry name" value="Kinase-like_dom_sf"/>
</dbReference>